<keyword evidence="1" id="KW-0472">Membrane</keyword>
<dbReference type="Pfam" id="PF07332">
    <property type="entry name" value="Phage_holin_3_6"/>
    <property type="match status" value="1"/>
</dbReference>
<accession>A0A378FYK4</accession>
<dbReference type="InterPro" id="IPR043605">
    <property type="entry name" value="DUF883_C"/>
</dbReference>
<feature type="transmembrane region" description="Helical" evidence="1">
    <location>
        <begin position="131"/>
        <end position="153"/>
    </location>
</feature>
<dbReference type="Pfam" id="PF19029">
    <property type="entry name" value="DUF883_C"/>
    <property type="match status" value="1"/>
</dbReference>
<keyword evidence="1" id="KW-1133">Transmembrane helix</keyword>
<feature type="transmembrane region" description="Helical" evidence="1">
    <location>
        <begin position="99"/>
        <end position="125"/>
    </location>
</feature>
<evidence type="ECO:0000313" key="3">
    <source>
        <dbReference type="EMBL" id="STW48078.1"/>
    </source>
</evidence>
<keyword evidence="1" id="KW-0812">Transmembrane</keyword>
<sequence length="181" mass="20196">MKPAKRFFVKLVRPPRRADDYVRENPWTGVGIGAAVGLVLGVLLSSPLIMANTQHTQGPGQRVFSIGQRIVTLLVEMVETRLRLVVVELEEEKANLFQLLIMTGLTLLFAAFGLMSLLVLVIWAVDAQYRLHVMIATTVVLLLAAAIVGILTLRKARRSTLLRLTRKELENDRALLEEDKS</sequence>
<gene>
    <name evidence="3" type="primary">yqjE</name>
    <name evidence="3" type="ORF">NCTC9617_04666</name>
</gene>
<dbReference type="Proteomes" id="UP000255167">
    <property type="component" value="Unassembled WGS sequence"/>
</dbReference>
<dbReference type="EMBL" id="UGNC01000005">
    <property type="protein sequence ID" value="STW48078.1"/>
    <property type="molecule type" value="Genomic_DNA"/>
</dbReference>
<evidence type="ECO:0000256" key="1">
    <source>
        <dbReference type="SAM" id="Phobius"/>
    </source>
</evidence>
<organism evidence="3 4">
    <name type="scientific">Klebsiella pneumoniae</name>
    <dbReference type="NCBI Taxonomy" id="573"/>
    <lineage>
        <taxon>Bacteria</taxon>
        <taxon>Pseudomonadati</taxon>
        <taxon>Pseudomonadota</taxon>
        <taxon>Gammaproteobacteria</taxon>
        <taxon>Enterobacterales</taxon>
        <taxon>Enterobacteriaceae</taxon>
        <taxon>Klebsiella/Raoultella group</taxon>
        <taxon>Klebsiella</taxon>
        <taxon>Klebsiella pneumoniae complex</taxon>
    </lineage>
</organism>
<evidence type="ECO:0000259" key="2">
    <source>
        <dbReference type="Pfam" id="PF19029"/>
    </source>
</evidence>
<proteinExistence type="predicted"/>
<evidence type="ECO:0000313" key="4">
    <source>
        <dbReference type="Proteomes" id="UP000255167"/>
    </source>
</evidence>
<dbReference type="AlphaFoldDB" id="A0A378FYK4"/>
<dbReference type="InterPro" id="IPR009937">
    <property type="entry name" value="Phage_holin_3_6"/>
</dbReference>
<protein>
    <submittedName>
        <fullName evidence="3">Inner membrane protein YqjE</fullName>
    </submittedName>
</protein>
<name>A0A378FYK4_KLEPN</name>
<feature type="domain" description="DUF883" evidence="2">
    <location>
        <begin position="18"/>
        <end position="45"/>
    </location>
</feature>
<reference evidence="3 4" key="1">
    <citation type="submission" date="2018-06" db="EMBL/GenBank/DDBJ databases">
        <authorList>
            <consortium name="Pathogen Informatics"/>
            <person name="Doyle S."/>
        </authorList>
    </citation>
    <scope>NUCLEOTIDE SEQUENCE [LARGE SCALE GENOMIC DNA]</scope>
    <source>
        <strain evidence="3 4">NCTC9617</strain>
    </source>
</reference>
<feature type="transmembrane region" description="Helical" evidence="1">
    <location>
        <begin position="27"/>
        <end position="49"/>
    </location>
</feature>